<comment type="caution">
    <text evidence="1">The sequence shown here is derived from an EMBL/GenBank/DDBJ whole genome shotgun (WGS) entry which is preliminary data.</text>
</comment>
<keyword evidence="2" id="KW-1185">Reference proteome</keyword>
<evidence type="ECO:0000313" key="1">
    <source>
        <dbReference type="EMBL" id="KAH7919760.1"/>
    </source>
</evidence>
<protein>
    <submittedName>
        <fullName evidence="1">Uncharacterized protein</fullName>
    </submittedName>
</protein>
<accession>A0ACB8B2J4</accession>
<reference evidence="1" key="1">
    <citation type="journal article" date="2021" name="New Phytol.">
        <title>Evolutionary innovations through gain and loss of genes in the ectomycorrhizal Boletales.</title>
        <authorList>
            <person name="Wu G."/>
            <person name="Miyauchi S."/>
            <person name="Morin E."/>
            <person name="Kuo A."/>
            <person name="Drula E."/>
            <person name="Varga T."/>
            <person name="Kohler A."/>
            <person name="Feng B."/>
            <person name="Cao Y."/>
            <person name="Lipzen A."/>
            <person name="Daum C."/>
            <person name="Hundley H."/>
            <person name="Pangilinan J."/>
            <person name="Johnson J."/>
            <person name="Barry K."/>
            <person name="LaButti K."/>
            <person name="Ng V."/>
            <person name="Ahrendt S."/>
            <person name="Min B."/>
            <person name="Choi I.G."/>
            <person name="Park H."/>
            <person name="Plett J.M."/>
            <person name="Magnuson J."/>
            <person name="Spatafora J.W."/>
            <person name="Nagy L.G."/>
            <person name="Henrissat B."/>
            <person name="Grigoriev I.V."/>
            <person name="Yang Z.L."/>
            <person name="Xu J."/>
            <person name="Martin F.M."/>
        </authorList>
    </citation>
    <scope>NUCLEOTIDE SEQUENCE</scope>
    <source>
        <strain evidence="1">KUC20120723A-06</strain>
    </source>
</reference>
<name>A0ACB8B2J4_9AGAM</name>
<proteinExistence type="predicted"/>
<evidence type="ECO:0000313" key="2">
    <source>
        <dbReference type="Proteomes" id="UP000790709"/>
    </source>
</evidence>
<gene>
    <name evidence="1" type="ORF">BV22DRAFT_1022401</name>
</gene>
<sequence>MTVWHLLSWKMTGNIHKSEAEVTCLVNDIIKVDDFSIKDLRDFNAHTKMKHFDASEEVLNPKDMFQRDGWKEADVEILVPTRERNPTGNGKPFSVSGFFYCSLTGWGQGLRKGWGQRQ</sequence>
<dbReference type="EMBL" id="MU266632">
    <property type="protein sequence ID" value="KAH7919760.1"/>
    <property type="molecule type" value="Genomic_DNA"/>
</dbReference>
<organism evidence="1 2">
    <name type="scientific">Leucogyrophana mollusca</name>
    <dbReference type="NCBI Taxonomy" id="85980"/>
    <lineage>
        <taxon>Eukaryota</taxon>
        <taxon>Fungi</taxon>
        <taxon>Dikarya</taxon>
        <taxon>Basidiomycota</taxon>
        <taxon>Agaricomycotina</taxon>
        <taxon>Agaricomycetes</taxon>
        <taxon>Agaricomycetidae</taxon>
        <taxon>Boletales</taxon>
        <taxon>Boletales incertae sedis</taxon>
        <taxon>Leucogyrophana</taxon>
    </lineage>
</organism>
<dbReference type="Proteomes" id="UP000790709">
    <property type="component" value="Unassembled WGS sequence"/>
</dbReference>